<comment type="catalytic activity">
    <reaction evidence="11">
        <text>8-oxo-GTP + H2O = 8-oxo-GMP + diphosphate + H(+)</text>
        <dbReference type="Rhea" id="RHEA:67616"/>
        <dbReference type="ChEBI" id="CHEBI:15377"/>
        <dbReference type="ChEBI" id="CHEBI:15378"/>
        <dbReference type="ChEBI" id="CHEBI:33019"/>
        <dbReference type="ChEBI" id="CHEBI:143553"/>
        <dbReference type="ChEBI" id="CHEBI:145694"/>
    </reaction>
</comment>
<keyword evidence="5" id="KW-0479">Metal-binding</keyword>
<evidence type="ECO:0000256" key="12">
    <source>
        <dbReference type="ARBA" id="ARBA00038905"/>
    </source>
</evidence>
<evidence type="ECO:0000313" key="19">
    <source>
        <dbReference type="EMBL" id="WPB85634.1"/>
    </source>
</evidence>
<dbReference type="InterPro" id="IPR000182">
    <property type="entry name" value="GNAT_dom"/>
</dbReference>
<proteinExistence type="inferred from homology"/>
<evidence type="ECO:0000259" key="17">
    <source>
        <dbReference type="PROSITE" id="PS51186"/>
    </source>
</evidence>
<evidence type="ECO:0000256" key="2">
    <source>
        <dbReference type="ARBA" id="ARBA00005582"/>
    </source>
</evidence>
<evidence type="ECO:0000256" key="3">
    <source>
        <dbReference type="ARBA" id="ARBA00022457"/>
    </source>
</evidence>
<evidence type="ECO:0000256" key="1">
    <source>
        <dbReference type="ARBA" id="ARBA00001946"/>
    </source>
</evidence>
<dbReference type="PANTHER" id="PTHR47707">
    <property type="entry name" value="8-OXO-DGTP DIPHOSPHATASE"/>
    <property type="match status" value="1"/>
</dbReference>
<evidence type="ECO:0000256" key="16">
    <source>
        <dbReference type="ARBA" id="ARBA00042798"/>
    </source>
</evidence>
<dbReference type="RefSeq" id="WP_318649608.1">
    <property type="nucleotide sequence ID" value="NZ_CP137852.1"/>
</dbReference>
<evidence type="ECO:0000256" key="11">
    <source>
        <dbReference type="ARBA" id="ARBA00036904"/>
    </source>
</evidence>
<dbReference type="PRINTS" id="PR00502">
    <property type="entry name" value="NUDIXFAMILY"/>
</dbReference>
<evidence type="ECO:0000256" key="7">
    <source>
        <dbReference type="ARBA" id="ARBA00022801"/>
    </source>
</evidence>
<evidence type="ECO:0000259" key="18">
    <source>
        <dbReference type="PROSITE" id="PS51462"/>
    </source>
</evidence>
<dbReference type="EMBL" id="CP137852">
    <property type="protein sequence ID" value="WPB85634.1"/>
    <property type="molecule type" value="Genomic_DNA"/>
</dbReference>
<dbReference type="InterPro" id="IPR000086">
    <property type="entry name" value="NUDIX_hydrolase_dom"/>
</dbReference>
<keyword evidence="9" id="KW-0234">DNA repair</keyword>
<dbReference type="CDD" id="cd03425">
    <property type="entry name" value="NUDIX_MutT_NudA_like"/>
    <property type="match status" value="1"/>
</dbReference>
<dbReference type="PROSITE" id="PS51186">
    <property type="entry name" value="GNAT"/>
    <property type="match status" value="1"/>
</dbReference>
<dbReference type="Gene3D" id="3.90.79.10">
    <property type="entry name" value="Nucleoside Triphosphate Pyrophosphohydrolase"/>
    <property type="match status" value="1"/>
</dbReference>
<evidence type="ECO:0000256" key="9">
    <source>
        <dbReference type="ARBA" id="ARBA00023204"/>
    </source>
</evidence>
<evidence type="ECO:0000256" key="15">
    <source>
        <dbReference type="ARBA" id="ARBA00041979"/>
    </source>
</evidence>
<evidence type="ECO:0000256" key="5">
    <source>
        <dbReference type="ARBA" id="ARBA00022723"/>
    </source>
</evidence>
<dbReference type="PROSITE" id="PS51462">
    <property type="entry name" value="NUDIX"/>
    <property type="match status" value="1"/>
</dbReference>
<dbReference type="InterPro" id="IPR029119">
    <property type="entry name" value="MutY_C"/>
</dbReference>
<evidence type="ECO:0000256" key="14">
    <source>
        <dbReference type="ARBA" id="ARBA00041592"/>
    </source>
</evidence>
<dbReference type="EC" id="3.6.1.55" evidence="12"/>
<dbReference type="InterPro" id="IPR047127">
    <property type="entry name" value="MutT-like"/>
</dbReference>
<comment type="similarity">
    <text evidence="2">Belongs to the Nudix hydrolase family.</text>
</comment>
<evidence type="ECO:0000256" key="10">
    <source>
        <dbReference type="ARBA" id="ARBA00035861"/>
    </source>
</evidence>
<keyword evidence="3" id="KW-0515">Mutator protein</keyword>
<dbReference type="InterPro" id="IPR003561">
    <property type="entry name" value="Mutator_MutT"/>
</dbReference>
<dbReference type="Pfam" id="PF14815">
    <property type="entry name" value="NUDIX_4"/>
    <property type="match status" value="1"/>
</dbReference>
<comment type="catalytic activity">
    <reaction evidence="10">
        <text>8-oxo-dGTP + H2O = 8-oxo-dGMP + diphosphate + H(+)</text>
        <dbReference type="Rhea" id="RHEA:31575"/>
        <dbReference type="ChEBI" id="CHEBI:15377"/>
        <dbReference type="ChEBI" id="CHEBI:15378"/>
        <dbReference type="ChEBI" id="CHEBI:33019"/>
        <dbReference type="ChEBI" id="CHEBI:63224"/>
        <dbReference type="ChEBI" id="CHEBI:77896"/>
        <dbReference type="EC" id="3.6.1.55"/>
    </reaction>
</comment>
<keyword evidence="8" id="KW-0460">Magnesium</keyword>
<dbReference type="NCBIfam" id="TIGR00586">
    <property type="entry name" value="mutt"/>
    <property type="match status" value="1"/>
</dbReference>
<dbReference type="SUPFAM" id="SSF55811">
    <property type="entry name" value="Nudix"/>
    <property type="match status" value="1"/>
</dbReference>
<dbReference type="Pfam" id="PF13302">
    <property type="entry name" value="Acetyltransf_3"/>
    <property type="match status" value="1"/>
</dbReference>
<keyword evidence="20" id="KW-1185">Reference proteome</keyword>
<evidence type="ECO:0000256" key="8">
    <source>
        <dbReference type="ARBA" id="ARBA00022842"/>
    </source>
</evidence>
<dbReference type="InterPro" id="IPR020084">
    <property type="entry name" value="NUDIX_hydrolase_CS"/>
</dbReference>
<evidence type="ECO:0000256" key="4">
    <source>
        <dbReference type="ARBA" id="ARBA00022705"/>
    </source>
</evidence>
<protein>
    <recommendedName>
        <fullName evidence="13">8-oxo-dGTP diphosphatase</fullName>
        <ecNumber evidence="12">3.6.1.55</ecNumber>
    </recommendedName>
    <alternativeName>
        <fullName evidence="16">7,8-dihydro-8-oxoguanine-triphosphatase</fullName>
    </alternativeName>
    <alternativeName>
        <fullName evidence="15">Mutator protein MutT</fullName>
    </alternativeName>
    <alternativeName>
        <fullName evidence="14">dGTP pyrophosphohydrolase</fullName>
    </alternativeName>
</protein>
<reference evidence="19 20" key="1">
    <citation type="submission" date="2023-11" db="EMBL/GenBank/DDBJ databases">
        <title>Arctic aerobic anoxygenic photoheterotroph Sediminicoccus rosea KRV36 adapts its photosynthesis to long days of polar summer.</title>
        <authorList>
            <person name="Tomasch J."/>
            <person name="Kopejtka K."/>
            <person name="Bily T."/>
            <person name="Gardiner A.T."/>
            <person name="Gardian Z."/>
            <person name="Shivaramu S."/>
            <person name="Koblizek M."/>
            <person name="Engelhardt F."/>
            <person name="Kaftan D."/>
        </authorList>
    </citation>
    <scope>NUCLEOTIDE SEQUENCE [LARGE SCALE GENOMIC DNA]</scope>
    <source>
        <strain evidence="19 20">R-30</strain>
    </source>
</reference>
<keyword evidence="7" id="KW-0378">Hydrolase</keyword>
<dbReference type="InterPro" id="IPR015797">
    <property type="entry name" value="NUDIX_hydrolase-like_dom_sf"/>
</dbReference>
<evidence type="ECO:0000256" key="6">
    <source>
        <dbReference type="ARBA" id="ARBA00022763"/>
    </source>
</evidence>
<sequence>MAATAAELPIATARLVLRRLVPADAPAVTRLVNDYSVAGNLARVPFPYREELAREWIDSAGEQIDSGDAYHLAITQDGALVGCIGLTLKRGALPELGYWVGRKFWGRGLAREAGQGLLAWAETHLGITEVEASALSDNIASQAVLKHLGFVQEGTAMQPFLSRNRAMPVALFRRARAPAPPPKPILLVVACALLDSEGRILLAQRPEGKSMAGLWEFPGGKLDEGETPEAALIRELREELGIETQEACLSPLFFASHSYANFHLLMPLYICRKWQGRAVAREGQNLAWVRPDKLRDYPMPPADVPLVALLRDFL</sequence>
<accession>A0ABZ0PIT3</accession>
<evidence type="ECO:0000256" key="13">
    <source>
        <dbReference type="ARBA" id="ARBA00040794"/>
    </source>
</evidence>
<dbReference type="SUPFAM" id="SSF55729">
    <property type="entry name" value="Acyl-CoA N-acyltransferases (Nat)"/>
    <property type="match status" value="1"/>
</dbReference>
<dbReference type="PANTHER" id="PTHR47707:SF1">
    <property type="entry name" value="NUDIX HYDROLASE FAMILY PROTEIN"/>
    <property type="match status" value="1"/>
</dbReference>
<dbReference type="Proteomes" id="UP001305521">
    <property type="component" value="Chromosome"/>
</dbReference>
<keyword evidence="4" id="KW-0235">DNA replication</keyword>
<comment type="cofactor">
    <cofactor evidence="1">
        <name>Mg(2+)</name>
        <dbReference type="ChEBI" id="CHEBI:18420"/>
    </cofactor>
</comment>
<dbReference type="PROSITE" id="PS00893">
    <property type="entry name" value="NUDIX_BOX"/>
    <property type="match status" value="1"/>
</dbReference>
<keyword evidence="6" id="KW-0227">DNA damage</keyword>
<dbReference type="InterPro" id="IPR020476">
    <property type="entry name" value="Nudix_hydrolase"/>
</dbReference>
<organism evidence="19 20">
    <name type="scientific">Sediminicoccus rosea</name>
    <dbReference type="NCBI Taxonomy" id="1225128"/>
    <lineage>
        <taxon>Bacteria</taxon>
        <taxon>Pseudomonadati</taxon>
        <taxon>Pseudomonadota</taxon>
        <taxon>Alphaproteobacteria</taxon>
        <taxon>Acetobacterales</taxon>
        <taxon>Roseomonadaceae</taxon>
        <taxon>Sediminicoccus</taxon>
    </lineage>
</organism>
<feature type="domain" description="Nudix hydrolase" evidence="18">
    <location>
        <begin position="184"/>
        <end position="312"/>
    </location>
</feature>
<gene>
    <name evidence="19" type="primary">mutT</name>
    <name evidence="19" type="ORF">R9Z33_01880</name>
</gene>
<dbReference type="InterPro" id="IPR016181">
    <property type="entry name" value="Acyl_CoA_acyltransferase"/>
</dbReference>
<name>A0ABZ0PIT3_9PROT</name>
<dbReference type="Gene3D" id="3.40.630.30">
    <property type="match status" value="1"/>
</dbReference>
<evidence type="ECO:0000313" key="20">
    <source>
        <dbReference type="Proteomes" id="UP001305521"/>
    </source>
</evidence>
<feature type="domain" description="N-acetyltransferase" evidence="17">
    <location>
        <begin position="15"/>
        <end position="174"/>
    </location>
</feature>